<accession>A0A835GIV5</accession>
<comment type="caution">
    <text evidence="1">The sequence shown here is derived from an EMBL/GenBank/DDBJ whole genome shotgun (WGS) entry which is preliminary data.</text>
</comment>
<proteinExistence type="predicted"/>
<sequence length="60" mass="6870">MAYLRDKLPRYDVDVNYVFPIPHKDCSTKPPMFDYSPILVEVGSKVPKRPGVSYKVAFGH</sequence>
<organism evidence="1 2">
    <name type="scientific">Spodoptera exigua</name>
    <name type="common">Beet armyworm</name>
    <name type="synonym">Noctua fulgens</name>
    <dbReference type="NCBI Taxonomy" id="7107"/>
    <lineage>
        <taxon>Eukaryota</taxon>
        <taxon>Metazoa</taxon>
        <taxon>Ecdysozoa</taxon>
        <taxon>Arthropoda</taxon>
        <taxon>Hexapoda</taxon>
        <taxon>Insecta</taxon>
        <taxon>Pterygota</taxon>
        <taxon>Neoptera</taxon>
        <taxon>Endopterygota</taxon>
        <taxon>Lepidoptera</taxon>
        <taxon>Glossata</taxon>
        <taxon>Ditrysia</taxon>
        <taxon>Noctuoidea</taxon>
        <taxon>Noctuidae</taxon>
        <taxon>Amphipyrinae</taxon>
        <taxon>Spodoptera</taxon>
    </lineage>
</organism>
<gene>
    <name evidence="1" type="ORF">HW555_006100</name>
</gene>
<evidence type="ECO:0000313" key="2">
    <source>
        <dbReference type="Proteomes" id="UP000648187"/>
    </source>
</evidence>
<evidence type="ECO:0000313" key="1">
    <source>
        <dbReference type="EMBL" id="KAF9416591.1"/>
    </source>
</evidence>
<dbReference type="AlphaFoldDB" id="A0A835GIV5"/>
<dbReference type="EMBL" id="JACKWZ010000087">
    <property type="protein sequence ID" value="KAF9416591.1"/>
    <property type="molecule type" value="Genomic_DNA"/>
</dbReference>
<keyword evidence="2" id="KW-1185">Reference proteome</keyword>
<reference evidence="1" key="1">
    <citation type="submission" date="2020-08" db="EMBL/GenBank/DDBJ databases">
        <title>Spodoptera exigua strain:BAW_Kor-Di-RS1 Genome sequencing and assembly.</title>
        <authorList>
            <person name="Kim J."/>
            <person name="Nam H.Y."/>
            <person name="Kwon M."/>
            <person name="Choi J.H."/>
            <person name="Cho S.R."/>
            <person name="Kim G.-H."/>
        </authorList>
    </citation>
    <scope>NUCLEOTIDE SEQUENCE</scope>
    <source>
        <strain evidence="1">BAW_Kor-Di-RS1</strain>
        <tissue evidence="1">Whole-body</tissue>
    </source>
</reference>
<name>A0A835GIV5_SPOEX</name>
<dbReference type="Proteomes" id="UP000648187">
    <property type="component" value="Unassembled WGS sequence"/>
</dbReference>
<protein>
    <submittedName>
        <fullName evidence="1">Uncharacterized protein</fullName>
    </submittedName>
</protein>